<dbReference type="InterPro" id="IPR000719">
    <property type="entry name" value="Prot_kinase_dom"/>
</dbReference>
<gene>
    <name evidence="3" type="ORF">SELMODRAFT_130784</name>
</gene>
<dbReference type="Pfam" id="PF03109">
    <property type="entry name" value="ABC1"/>
    <property type="match status" value="1"/>
</dbReference>
<dbReference type="PANTHER" id="PTHR10566">
    <property type="entry name" value="CHAPERONE-ACTIVITY OF BC1 COMPLEX CABC1 -RELATED"/>
    <property type="match status" value="1"/>
</dbReference>
<dbReference type="OMA" id="LRFCWTS"/>
<dbReference type="PROSITE" id="PS50011">
    <property type="entry name" value="PROTEIN_KINASE_DOM"/>
    <property type="match status" value="1"/>
</dbReference>
<dbReference type="Gramene" id="EFJ08947">
    <property type="protein sequence ID" value="EFJ08947"/>
    <property type="gene ID" value="SELMODRAFT_130784"/>
</dbReference>
<dbReference type="GO" id="GO:0005524">
    <property type="term" value="F:ATP binding"/>
    <property type="evidence" value="ECO:0007669"/>
    <property type="project" value="InterPro"/>
</dbReference>
<evidence type="ECO:0000313" key="4">
    <source>
        <dbReference type="Proteomes" id="UP000001514"/>
    </source>
</evidence>
<dbReference type="GO" id="GO:0004672">
    <property type="term" value="F:protein kinase activity"/>
    <property type="evidence" value="ECO:0000318"/>
    <property type="project" value="GO_Central"/>
</dbReference>
<proteinExistence type="inferred from homology"/>
<dbReference type="SUPFAM" id="SSF56112">
    <property type="entry name" value="Protein kinase-like (PK-like)"/>
    <property type="match status" value="1"/>
</dbReference>
<evidence type="ECO:0000313" key="3">
    <source>
        <dbReference type="EMBL" id="EFJ08947.1"/>
    </source>
</evidence>
<dbReference type="InterPro" id="IPR004147">
    <property type="entry name" value="ABC1_dom"/>
</dbReference>
<organism evidence="4">
    <name type="scientific">Selaginella moellendorffii</name>
    <name type="common">Spikemoss</name>
    <dbReference type="NCBI Taxonomy" id="88036"/>
    <lineage>
        <taxon>Eukaryota</taxon>
        <taxon>Viridiplantae</taxon>
        <taxon>Streptophyta</taxon>
        <taxon>Embryophyta</taxon>
        <taxon>Tracheophyta</taxon>
        <taxon>Lycopodiopsida</taxon>
        <taxon>Selaginellales</taxon>
        <taxon>Selaginellaceae</taxon>
        <taxon>Selaginella</taxon>
    </lineage>
</organism>
<dbReference type="FunCoup" id="D8T313">
    <property type="interactions" value="1507"/>
</dbReference>
<comment type="similarity">
    <text evidence="1">Belongs to the protein kinase superfamily. ADCK protein kinase family.</text>
</comment>
<dbReference type="CDD" id="cd05121">
    <property type="entry name" value="ABC1_ADCK3-like"/>
    <property type="match status" value="1"/>
</dbReference>
<dbReference type="STRING" id="88036.D8T313"/>
<evidence type="ECO:0000259" key="2">
    <source>
        <dbReference type="PROSITE" id="PS50011"/>
    </source>
</evidence>
<dbReference type="InterPro" id="IPR050154">
    <property type="entry name" value="UbiB_kinase"/>
</dbReference>
<sequence>TGLSGWDLVAADIATIRQYFDNVKMQLAIWKLPLQEAYDPEDLAVYFNARPHLLLFRALEVSAAFSYLFVWYMFEKSITPLTKREPSSEEENKKMMMKTAEMFKQTVLRLGPTFTKVAQSLSTRSDLIGPETAQVLGDLQDRLPPFPNEMALLLIEQELGRPISEVFSYISEEPVAAASLGQVYRGRTRDGQDVAVKVQRPNIFYSVARDVYILRLGLGLVRKVAGINSDLSVFADEVGKGLYGELDYRLEAQNASAFAVALTPKLPFVVVPRVLRHLTTKKVMTMEWISGTRPVDLRRVAKGQDTGATLELRREATDRLLEMVNKGVQSSLTQLLDVGILHADPHPGNIIYTSDNSIAYLDFGLICRMEKKHQYAMIAATAHLVNGDWSFLVDDLAEMDVVKPGTNRFRLRLALEDSLNGFVVKNGLPDFKFSQIIAKLFGVALKFRFRLPAYYTLILRSIASLEGMALAVDPNFKVFTRTYPFVVNRLLSDNSAPMRRILRTLLLTNKKEFRWNRVASLISITSTEIQLLVHLFILSRPAASNATTSLEPTLCKLLLSSNGASLRRIILEADTKSLARAFVSKEAAPVRLKVAKLLADAFYLHGKKLLQEHASVEIDERSKLSSPIASTRQLQFLLRALVARLQKTPLLLLRAGWTTATVMGWALAAAFHRLAVGMSYTYLEPAPSTRAATA</sequence>
<name>D8T313_SELML</name>
<dbReference type="PANTHER" id="PTHR10566:SF123">
    <property type="entry name" value="PROTEIN KINASE SUPERFAMILY PROTEIN"/>
    <property type="match status" value="1"/>
</dbReference>
<dbReference type="HOGENOM" id="CLU_006533_3_2_1"/>
<dbReference type="AlphaFoldDB" id="D8T313"/>
<dbReference type="Proteomes" id="UP000001514">
    <property type="component" value="Unassembled WGS sequence"/>
</dbReference>
<evidence type="ECO:0000256" key="1">
    <source>
        <dbReference type="ARBA" id="ARBA00009670"/>
    </source>
</evidence>
<protein>
    <recommendedName>
        <fullName evidence="2">Protein kinase domain-containing protein</fullName>
    </recommendedName>
</protein>
<dbReference type="eggNOG" id="KOG1235">
    <property type="taxonomic scope" value="Eukaryota"/>
</dbReference>
<dbReference type="EMBL" id="GL377667">
    <property type="protein sequence ID" value="EFJ08947.1"/>
    <property type="molecule type" value="Genomic_DNA"/>
</dbReference>
<accession>D8T313</accession>
<feature type="domain" description="Protein kinase" evidence="2">
    <location>
        <begin position="169"/>
        <end position="514"/>
    </location>
</feature>
<dbReference type="KEGG" id="smo:SELMODRAFT_130784"/>
<feature type="non-terminal residue" evidence="3">
    <location>
        <position position="1"/>
    </location>
</feature>
<dbReference type="InterPro" id="IPR011009">
    <property type="entry name" value="Kinase-like_dom_sf"/>
</dbReference>
<reference evidence="3 4" key="1">
    <citation type="journal article" date="2011" name="Science">
        <title>The Selaginella genome identifies genetic changes associated with the evolution of vascular plants.</title>
        <authorList>
            <person name="Banks J.A."/>
            <person name="Nishiyama T."/>
            <person name="Hasebe M."/>
            <person name="Bowman J.L."/>
            <person name="Gribskov M."/>
            <person name="dePamphilis C."/>
            <person name="Albert V.A."/>
            <person name="Aono N."/>
            <person name="Aoyama T."/>
            <person name="Ambrose B.A."/>
            <person name="Ashton N.W."/>
            <person name="Axtell M.J."/>
            <person name="Barker E."/>
            <person name="Barker M.S."/>
            <person name="Bennetzen J.L."/>
            <person name="Bonawitz N.D."/>
            <person name="Chapple C."/>
            <person name="Cheng C."/>
            <person name="Correa L.G."/>
            <person name="Dacre M."/>
            <person name="DeBarry J."/>
            <person name="Dreyer I."/>
            <person name="Elias M."/>
            <person name="Engstrom E.M."/>
            <person name="Estelle M."/>
            <person name="Feng L."/>
            <person name="Finet C."/>
            <person name="Floyd S.K."/>
            <person name="Frommer W.B."/>
            <person name="Fujita T."/>
            <person name="Gramzow L."/>
            <person name="Gutensohn M."/>
            <person name="Harholt J."/>
            <person name="Hattori M."/>
            <person name="Heyl A."/>
            <person name="Hirai T."/>
            <person name="Hiwatashi Y."/>
            <person name="Ishikawa M."/>
            <person name="Iwata M."/>
            <person name="Karol K.G."/>
            <person name="Koehler B."/>
            <person name="Kolukisaoglu U."/>
            <person name="Kubo M."/>
            <person name="Kurata T."/>
            <person name="Lalonde S."/>
            <person name="Li K."/>
            <person name="Li Y."/>
            <person name="Litt A."/>
            <person name="Lyons E."/>
            <person name="Manning G."/>
            <person name="Maruyama T."/>
            <person name="Michael T.P."/>
            <person name="Mikami K."/>
            <person name="Miyazaki S."/>
            <person name="Morinaga S."/>
            <person name="Murata T."/>
            <person name="Mueller-Roeber B."/>
            <person name="Nelson D.R."/>
            <person name="Obara M."/>
            <person name="Oguri Y."/>
            <person name="Olmstead R.G."/>
            <person name="Onodera N."/>
            <person name="Petersen B.L."/>
            <person name="Pils B."/>
            <person name="Prigge M."/>
            <person name="Rensing S.A."/>
            <person name="Riano-Pachon D.M."/>
            <person name="Roberts A.W."/>
            <person name="Sato Y."/>
            <person name="Scheller H.V."/>
            <person name="Schulz B."/>
            <person name="Schulz C."/>
            <person name="Shakirov E.V."/>
            <person name="Shibagaki N."/>
            <person name="Shinohara N."/>
            <person name="Shippen D.E."/>
            <person name="Soerensen I."/>
            <person name="Sotooka R."/>
            <person name="Sugimoto N."/>
            <person name="Sugita M."/>
            <person name="Sumikawa N."/>
            <person name="Tanurdzic M."/>
            <person name="Theissen G."/>
            <person name="Ulvskov P."/>
            <person name="Wakazuki S."/>
            <person name="Weng J.K."/>
            <person name="Willats W.W."/>
            <person name="Wipf D."/>
            <person name="Wolf P.G."/>
            <person name="Yang L."/>
            <person name="Zimmer A.D."/>
            <person name="Zhu Q."/>
            <person name="Mitros T."/>
            <person name="Hellsten U."/>
            <person name="Loque D."/>
            <person name="Otillar R."/>
            <person name="Salamov A."/>
            <person name="Schmutz J."/>
            <person name="Shapiro H."/>
            <person name="Lindquist E."/>
            <person name="Lucas S."/>
            <person name="Rokhsar D."/>
            <person name="Grigoriev I.V."/>
        </authorList>
    </citation>
    <scope>NUCLEOTIDE SEQUENCE [LARGE SCALE GENOMIC DNA]</scope>
</reference>
<dbReference type="InParanoid" id="D8T313"/>
<keyword evidence="4" id="KW-1185">Reference proteome</keyword>